<organism evidence="2 3">
    <name type="scientific">Arachis hypogaea</name>
    <name type="common">Peanut</name>
    <dbReference type="NCBI Taxonomy" id="3818"/>
    <lineage>
        <taxon>Eukaryota</taxon>
        <taxon>Viridiplantae</taxon>
        <taxon>Streptophyta</taxon>
        <taxon>Embryophyta</taxon>
        <taxon>Tracheophyta</taxon>
        <taxon>Spermatophyta</taxon>
        <taxon>Magnoliopsida</taxon>
        <taxon>eudicotyledons</taxon>
        <taxon>Gunneridae</taxon>
        <taxon>Pentapetalae</taxon>
        <taxon>rosids</taxon>
        <taxon>fabids</taxon>
        <taxon>Fabales</taxon>
        <taxon>Fabaceae</taxon>
        <taxon>Papilionoideae</taxon>
        <taxon>50 kb inversion clade</taxon>
        <taxon>dalbergioids sensu lato</taxon>
        <taxon>Dalbergieae</taxon>
        <taxon>Pterocarpus clade</taxon>
        <taxon>Arachis</taxon>
    </lineage>
</organism>
<evidence type="ECO:0000313" key="2">
    <source>
        <dbReference type="EMBL" id="RYR65988.1"/>
    </source>
</evidence>
<sequence length="140" mass="15696">MESKKRKKIQEDPNSKTESNDQTQSKKSKLIAEDSYPEQTQSYHGSEIRTEELEEFLRESEKKKNNEKSTAQGIPEVNLGSDDPLSQGHTDQSSINKPEDSMLSLVEESANDPAKENMMVVRSFDLSLSTSVPDNSCAKN</sequence>
<feature type="compositionally biased region" description="Basic and acidic residues" evidence="1">
    <location>
        <begin position="1"/>
        <end position="19"/>
    </location>
</feature>
<dbReference type="EMBL" id="SDMP01000003">
    <property type="protein sequence ID" value="RYR65988.1"/>
    <property type="molecule type" value="Genomic_DNA"/>
</dbReference>
<feature type="region of interest" description="Disordered" evidence="1">
    <location>
        <begin position="1"/>
        <end position="116"/>
    </location>
</feature>
<accession>A0A445DS37</accession>
<name>A0A445DS37_ARAHY</name>
<evidence type="ECO:0000256" key="1">
    <source>
        <dbReference type="SAM" id="MobiDB-lite"/>
    </source>
</evidence>
<protein>
    <submittedName>
        <fullName evidence="2">Uncharacterized protein</fullName>
    </submittedName>
</protein>
<keyword evidence="3" id="KW-1185">Reference proteome</keyword>
<comment type="caution">
    <text evidence="2">The sequence shown here is derived from an EMBL/GenBank/DDBJ whole genome shotgun (WGS) entry which is preliminary data.</text>
</comment>
<dbReference type="AlphaFoldDB" id="A0A445DS37"/>
<evidence type="ECO:0000313" key="3">
    <source>
        <dbReference type="Proteomes" id="UP000289738"/>
    </source>
</evidence>
<proteinExistence type="predicted"/>
<gene>
    <name evidence="2" type="ORF">Ahy_A03g011914</name>
</gene>
<feature type="compositionally biased region" description="Polar residues" evidence="1">
    <location>
        <begin position="87"/>
        <end position="96"/>
    </location>
</feature>
<reference evidence="2 3" key="1">
    <citation type="submission" date="2019-01" db="EMBL/GenBank/DDBJ databases">
        <title>Sequencing of cultivated peanut Arachis hypogaea provides insights into genome evolution and oil improvement.</title>
        <authorList>
            <person name="Chen X."/>
        </authorList>
    </citation>
    <scope>NUCLEOTIDE SEQUENCE [LARGE SCALE GENOMIC DNA]</scope>
    <source>
        <strain evidence="3">cv. Fuhuasheng</strain>
        <tissue evidence="2">Leaves</tissue>
    </source>
</reference>
<dbReference type="Proteomes" id="UP000289738">
    <property type="component" value="Chromosome A03"/>
</dbReference>
<feature type="compositionally biased region" description="Basic and acidic residues" evidence="1">
    <location>
        <begin position="46"/>
        <end position="67"/>
    </location>
</feature>